<accession>W7B7K9</accession>
<dbReference type="STRING" id="1265818.MAQA_00820"/>
<gene>
    <name evidence="2" type="ORF">MAQA_00820</name>
</gene>
<organism evidence="2 3">
    <name type="scientific">Listeria aquatica FSL S10-1188</name>
    <dbReference type="NCBI Taxonomy" id="1265818"/>
    <lineage>
        <taxon>Bacteria</taxon>
        <taxon>Bacillati</taxon>
        <taxon>Bacillota</taxon>
        <taxon>Bacilli</taxon>
        <taxon>Bacillales</taxon>
        <taxon>Listeriaceae</taxon>
        <taxon>Listeria</taxon>
    </lineage>
</organism>
<dbReference type="GO" id="GO:0043190">
    <property type="term" value="C:ATP-binding cassette (ABC) transporter complex"/>
    <property type="evidence" value="ECO:0007669"/>
    <property type="project" value="InterPro"/>
</dbReference>
<evidence type="ECO:0000313" key="3">
    <source>
        <dbReference type="Proteomes" id="UP000019246"/>
    </source>
</evidence>
<dbReference type="InterPro" id="IPR007210">
    <property type="entry name" value="ABC_Gly_betaine_transp_sub-bd"/>
</dbReference>
<comment type="caution">
    <text evidence="2">The sequence shown here is derived from an EMBL/GenBank/DDBJ whole genome shotgun (WGS) entry which is preliminary data.</text>
</comment>
<feature type="domain" description="ABC-type glycine betaine transport system substrate-binding" evidence="1">
    <location>
        <begin position="8"/>
        <end position="42"/>
    </location>
</feature>
<evidence type="ECO:0000313" key="2">
    <source>
        <dbReference type="EMBL" id="EUJ21887.1"/>
    </source>
</evidence>
<name>W7B7K9_9LIST</name>
<dbReference type="Pfam" id="PF04069">
    <property type="entry name" value="OpuAC"/>
    <property type="match status" value="1"/>
</dbReference>
<sequence>MFTTRITKKDVENLGVNLKGARVGLAVPTYMKNINSIEDLKK</sequence>
<dbReference type="AlphaFoldDB" id="W7B7K9"/>
<dbReference type="PATRIC" id="fig|1265818.5.peg.162"/>
<protein>
    <submittedName>
        <fullName evidence="2">Glycine betaine-binding protein</fullName>
    </submittedName>
</protein>
<dbReference type="Proteomes" id="UP000019246">
    <property type="component" value="Unassembled WGS sequence"/>
</dbReference>
<dbReference type="GO" id="GO:0022857">
    <property type="term" value="F:transmembrane transporter activity"/>
    <property type="evidence" value="ECO:0007669"/>
    <property type="project" value="InterPro"/>
</dbReference>
<dbReference type="EMBL" id="AOCG01000001">
    <property type="protein sequence ID" value="EUJ21887.1"/>
    <property type="molecule type" value="Genomic_DNA"/>
</dbReference>
<dbReference type="SUPFAM" id="SSF53850">
    <property type="entry name" value="Periplasmic binding protein-like II"/>
    <property type="match status" value="1"/>
</dbReference>
<keyword evidence="3" id="KW-1185">Reference proteome</keyword>
<reference evidence="2 3" key="1">
    <citation type="journal article" date="2014" name="Int. J. Syst. Evol. Microbiol.">
        <title>Listeria floridensis sp. nov., Listeria aquatica sp. nov., Listeria cornellensis sp. nov., Listeria riparia sp. nov. and Listeria grandensis sp. nov., from agricultural and natural environments.</title>
        <authorList>
            <person name="den Bakker H.C."/>
            <person name="Warchocki S."/>
            <person name="Wright E.M."/>
            <person name="Allred A.F."/>
            <person name="Ahlstrom C."/>
            <person name="Manuel C.S."/>
            <person name="Stasiewicz M.J."/>
            <person name="Burrell A."/>
            <person name="Roof S."/>
            <person name="Strawn L."/>
            <person name="Fortes E.D."/>
            <person name="Nightingale K.K."/>
            <person name="Kephart D."/>
            <person name="Wiedmann M."/>
        </authorList>
    </citation>
    <scope>NUCLEOTIDE SEQUENCE [LARGE SCALE GENOMIC DNA]</scope>
    <source>
        <strain evidence="2 3">FSL S10-1188</strain>
    </source>
</reference>
<proteinExistence type="predicted"/>
<dbReference type="Gene3D" id="3.40.190.100">
    <property type="entry name" value="Glycine betaine-binding periplasmic protein, domain 2"/>
    <property type="match status" value="1"/>
</dbReference>
<evidence type="ECO:0000259" key="1">
    <source>
        <dbReference type="Pfam" id="PF04069"/>
    </source>
</evidence>